<proteinExistence type="predicted"/>
<evidence type="ECO:0000256" key="1">
    <source>
        <dbReference type="SAM" id="MobiDB-lite"/>
    </source>
</evidence>
<comment type="caution">
    <text evidence="2">The sequence shown here is derived from an EMBL/GenBank/DDBJ whole genome shotgun (WGS) entry which is preliminary data.</text>
</comment>
<evidence type="ECO:0000313" key="2">
    <source>
        <dbReference type="EMBL" id="CAK0899734.1"/>
    </source>
</evidence>
<gene>
    <name evidence="2" type="ORF">PCOR1329_LOCUS77177</name>
</gene>
<feature type="non-terminal residue" evidence="2">
    <location>
        <position position="1"/>
    </location>
</feature>
<name>A0ABN9XNP4_9DINO</name>
<keyword evidence="3" id="KW-1185">Reference proteome</keyword>
<dbReference type="Proteomes" id="UP001189429">
    <property type="component" value="Unassembled WGS sequence"/>
</dbReference>
<protein>
    <submittedName>
        <fullName evidence="2">Uncharacterized protein</fullName>
    </submittedName>
</protein>
<dbReference type="EMBL" id="CAUYUJ010020656">
    <property type="protein sequence ID" value="CAK0899734.1"/>
    <property type="molecule type" value="Genomic_DNA"/>
</dbReference>
<feature type="compositionally biased region" description="Basic residues" evidence="1">
    <location>
        <begin position="81"/>
        <end position="90"/>
    </location>
</feature>
<feature type="region of interest" description="Disordered" evidence="1">
    <location>
        <begin position="28"/>
        <end position="144"/>
    </location>
</feature>
<accession>A0ABN9XNP4</accession>
<feature type="compositionally biased region" description="Low complexity" evidence="1">
    <location>
        <begin position="35"/>
        <end position="48"/>
    </location>
</feature>
<sequence length="144" mass="15019">ALQRRAMIELAQGSAAAAAAAVPERLPQTMALDMQAQHGQPQQFPQQPSRSTSDGFPAVGEAPEDELATEAGVVAIGTAHAARRRDRCRGRVPVGAPRRPCHLEGRGGHGGDPRRRGPRGQEGQGCSSSGRSDGRSRGPVATLT</sequence>
<organism evidence="2 3">
    <name type="scientific">Prorocentrum cordatum</name>
    <dbReference type="NCBI Taxonomy" id="2364126"/>
    <lineage>
        <taxon>Eukaryota</taxon>
        <taxon>Sar</taxon>
        <taxon>Alveolata</taxon>
        <taxon>Dinophyceae</taxon>
        <taxon>Prorocentrales</taxon>
        <taxon>Prorocentraceae</taxon>
        <taxon>Prorocentrum</taxon>
    </lineage>
</organism>
<reference evidence="2" key="1">
    <citation type="submission" date="2023-10" db="EMBL/GenBank/DDBJ databases">
        <authorList>
            <person name="Chen Y."/>
            <person name="Shah S."/>
            <person name="Dougan E. K."/>
            <person name="Thang M."/>
            <person name="Chan C."/>
        </authorList>
    </citation>
    <scope>NUCLEOTIDE SEQUENCE [LARGE SCALE GENOMIC DNA]</scope>
</reference>
<evidence type="ECO:0000313" key="3">
    <source>
        <dbReference type="Proteomes" id="UP001189429"/>
    </source>
</evidence>
<feature type="compositionally biased region" description="Basic and acidic residues" evidence="1">
    <location>
        <begin position="101"/>
        <end position="115"/>
    </location>
</feature>